<dbReference type="AlphaFoldDB" id="A0A2S9XM02"/>
<dbReference type="InterPro" id="IPR039470">
    <property type="entry name" value="Nuc_deoxyri_tr2"/>
</dbReference>
<dbReference type="SUPFAM" id="SSF55811">
    <property type="entry name" value="Nudix"/>
    <property type="match status" value="1"/>
</dbReference>
<protein>
    <recommendedName>
        <fullName evidence="3">Nudix hydrolase domain-containing protein</fullName>
    </recommendedName>
</protein>
<organism evidence="1 2">
    <name type="scientific">Enhygromyxa salina</name>
    <dbReference type="NCBI Taxonomy" id="215803"/>
    <lineage>
        <taxon>Bacteria</taxon>
        <taxon>Pseudomonadati</taxon>
        <taxon>Myxococcota</taxon>
        <taxon>Polyangia</taxon>
        <taxon>Nannocystales</taxon>
        <taxon>Nannocystaceae</taxon>
        <taxon>Enhygromyxa</taxon>
    </lineage>
</organism>
<reference evidence="1 2" key="1">
    <citation type="submission" date="2018-03" db="EMBL/GenBank/DDBJ databases">
        <title>Draft Genome Sequences of the Obligatory Marine Myxobacteria Enhygromyxa salina SWB007.</title>
        <authorList>
            <person name="Poehlein A."/>
            <person name="Moghaddam J.A."/>
            <person name="Harms H."/>
            <person name="Alanjari M."/>
            <person name="Koenig G.M."/>
            <person name="Daniel R."/>
            <person name="Schaeberle T.F."/>
        </authorList>
    </citation>
    <scope>NUCLEOTIDE SEQUENCE [LARGE SCALE GENOMIC DNA]</scope>
    <source>
        <strain evidence="1 2">SWB007</strain>
    </source>
</reference>
<dbReference type="Pfam" id="PF15891">
    <property type="entry name" value="Nuc_deoxyri_tr2"/>
    <property type="match status" value="1"/>
</dbReference>
<dbReference type="Gene3D" id="3.40.50.450">
    <property type="match status" value="1"/>
</dbReference>
<dbReference type="RefSeq" id="WP_106094878.1">
    <property type="nucleotide sequence ID" value="NZ_PVNL01000147.1"/>
</dbReference>
<gene>
    <name evidence="1" type="ORF">ENSA7_81390</name>
</gene>
<evidence type="ECO:0000313" key="2">
    <source>
        <dbReference type="Proteomes" id="UP000238823"/>
    </source>
</evidence>
<comment type="caution">
    <text evidence="1">The sequence shown here is derived from an EMBL/GenBank/DDBJ whole genome shotgun (WGS) entry which is preliminary data.</text>
</comment>
<proteinExistence type="predicted"/>
<name>A0A2S9XM02_9BACT</name>
<dbReference type="InterPro" id="IPR015797">
    <property type="entry name" value="NUDIX_hydrolase-like_dom_sf"/>
</dbReference>
<evidence type="ECO:0008006" key="3">
    <source>
        <dbReference type="Google" id="ProtNLM"/>
    </source>
</evidence>
<dbReference type="Gene3D" id="3.90.79.10">
    <property type="entry name" value="Nucleoside Triphosphate Pyrophosphohydrolase"/>
    <property type="match status" value="1"/>
</dbReference>
<accession>A0A2S9XM02</accession>
<evidence type="ECO:0000313" key="1">
    <source>
        <dbReference type="EMBL" id="PRP93711.1"/>
    </source>
</evidence>
<sequence length="388" mass="43238">MRVVYARQPFPDSFSRAIFLAGPTPRASEVPSWRPRALELLAERGYDGVVFVPEDADGSRRFDYTDQIDWETQGLELADVIVFWIPRELDALPGFTTNVEWGMWLGSGKCVLGAPAEAPKLRFLRHHAEQRDVPQAQTLEHTLDAALAMISEGALRRGGEREVPLFVWRRPGFQSWYTAQREAGHRLDGARLEWQFRSGPGGKHLFCWALKVDLFIPEEDRRKRSEVVISRSDISAVVAYHRGPSLAQTQVVLVREFRSNAATCDGYVHELPGGSSFVEGGDPRVTAAEELHEETGVTIAAERFVAHGGRQCMATMISHRALLYSVELDTEEIAVFEARAGQRFGANDSERTYVEVRSVAELSAAGDVDWTNMGMILSVLLGLPPETS</sequence>
<dbReference type="EMBL" id="PVNL01000147">
    <property type="protein sequence ID" value="PRP93711.1"/>
    <property type="molecule type" value="Genomic_DNA"/>
</dbReference>
<dbReference type="Proteomes" id="UP000238823">
    <property type="component" value="Unassembled WGS sequence"/>
</dbReference>